<sequence length="139" mass="16168">MLIRPAAVEDLPAVAAMNLQLIRDEGHRNPMQEPELLARLQGWLLTDYQAAVFSEESQTIGYALYRTEPEHIYLRQFFVRPEYRRKGLGRSAFQWLMKNDWNSRRIRLDVLVGNAAGRAFWTSLGFSEYCVTMELELAD</sequence>
<evidence type="ECO:0000259" key="3">
    <source>
        <dbReference type="PROSITE" id="PS51186"/>
    </source>
</evidence>
<dbReference type="PROSITE" id="PS51186">
    <property type="entry name" value="GNAT"/>
    <property type="match status" value="1"/>
</dbReference>
<dbReference type="PANTHER" id="PTHR43877">
    <property type="entry name" value="AMINOALKYLPHOSPHONATE N-ACETYLTRANSFERASE-RELATED-RELATED"/>
    <property type="match status" value="1"/>
</dbReference>
<organism evidence="4 5">
    <name type="scientific">Leptonema illini</name>
    <dbReference type="NCBI Taxonomy" id="183"/>
    <lineage>
        <taxon>Bacteria</taxon>
        <taxon>Pseudomonadati</taxon>
        <taxon>Spirochaetota</taxon>
        <taxon>Spirochaetia</taxon>
        <taxon>Leptospirales</taxon>
        <taxon>Leptospiraceae</taxon>
        <taxon>Leptonema</taxon>
    </lineage>
</organism>
<keyword evidence="1 4" id="KW-0808">Transferase</keyword>
<evidence type="ECO:0000313" key="5">
    <source>
        <dbReference type="Proteomes" id="UP000460298"/>
    </source>
</evidence>
<keyword evidence="2" id="KW-0012">Acyltransferase</keyword>
<dbReference type="CDD" id="cd04301">
    <property type="entry name" value="NAT_SF"/>
    <property type="match status" value="1"/>
</dbReference>
<gene>
    <name evidence="4" type="ORF">F9K24_14525</name>
</gene>
<comment type="caution">
    <text evidence="4">The sequence shown here is derived from an EMBL/GenBank/DDBJ whole genome shotgun (WGS) entry which is preliminary data.</text>
</comment>
<dbReference type="GO" id="GO:0016747">
    <property type="term" value="F:acyltransferase activity, transferring groups other than amino-acyl groups"/>
    <property type="evidence" value="ECO:0007669"/>
    <property type="project" value="InterPro"/>
</dbReference>
<dbReference type="SUPFAM" id="SSF55729">
    <property type="entry name" value="Acyl-CoA N-acyltransferases (Nat)"/>
    <property type="match status" value="1"/>
</dbReference>
<dbReference type="InterPro" id="IPR050832">
    <property type="entry name" value="Bact_Acetyltransf"/>
</dbReference>
<evidence type="ECO:0000256" key="1">
    <source>
        <dbReference type="ARBA" id="ARBA00022679"/>
    </source>
</evidence>
<dbReference type="Proteomes" id="UP000460298">
    <property type="component" value="Unassembled WGS sequence"/>
</dbReference>
<reference evidence="4 5" key="1">
    <citation type="submission" date="2019-10" db="EMBL/GenBank/DDBJ databases">
        <title>Extracellular Electron Transfer in a Candidatus Methanoperedens spp. Enrichment Culture.</title>
        <authorList>
            <person name="Berger S."/>
            <person name="Rangel Shaw D."/>
            <person name="Berben T."/>
            <person name="In 'T Zandt M."/>
            <person name="Frank J."/>
            <person name="Reimann J."/>
            <person name="Jetten M.S.M."/>
            <person name="Welte C.U."/>
        </authorList>
    </citation>
    <scope>NUCLEOTIDE SEQUENCE [LARGE SCALE GENOMIC DNA]</scope>
    <source>
        <strain evidence="4">SB12</strain>
    </source>
</reference>
<protein>
    <submittedName>
        <fullName evidence="4">GNAT family N-acetyltransferase</fullName>
    </submittedName>
</protein>
<dbReference type="Gene3D" id="3.40.630.30">
    <property type="match status" value="1"/>
</dbReference>
<evidence type="ECO:0000256" key="2">
    <source>
        <dbReference type="ARBA" id="ARBA00023315"/>
    </source>
</evidence>
<dbReference type="Pfam" id="PF00583">
    <property type="entry name" value="Acetyltransf_1"/>
    <property type="match status" value="1"/>
</dbReference>
<dbReference type="InterPro" id="IPR016181">
    <property type="entry name" value="Acyl_CoA_acyltransferase"/>
</dbReference>
<feature type="domain" description="N-acetyltransferase" evidence="3">
    <location>
        <begin position="1"/>
        <end position="139"/>
    </location>
</feature>
<evidence type="ECO:0000313" key="4">
    <source>
        <dbReference type="EMBL" id="KAB2931163.1"/>
    </source>
</evidence>
<dbReference type="AlphaFoldDB" id="A0A833H023"/>
<accession>A0A833H023</accession>
<dbReference type="EMBL" id="WBUI01000015">
    <property type="protein sequence ID" value="KAB2931163.1"/>
    <property type="molecule type" value="Genomic_DNA"/>
</dbReference>
<proteinExistence type="predicted"/>
<name>A0A833H023_9LEPT</name>
<dbReference type="InterPro" id="IPR000182">
    <property type="entry name" value="GNAT_dom"/>
</dbReference>